<dbReference type="Proteomes" id="UP000036166">
    <property type="component" value="Unassembled WGS sequence"/>
</dbReference>
<dbReference type="AlphaFoldDB" id="A0A0J6CK87"/>
<reference evidence="1 2" key="1">
    <citation type="submission" date="2015-06" db="EMBL/GenBank/DDBJ databases">
        <title>Draft Genome Sequence of Parabacteroides goldsteinii with Putative Novel Metallo-Beta-Lactamases Isolated from a Blood Culture from a Human Patient.</title>
        <authorList>
            <person name="Krogh T.J."/>
            <person name="Agergaard C.N."/>
            <person name="Moller-Jensen J."/>
            <person name="Justesen U.S."/>
        </authorList>
    </citation>
    <scope>NUCLEOTIDE SEQUENCE [LARGE SCALE GENOMIC DNA]</scope>
    <source>
        <strain evidence="1 2">910340</strain>
    </source>
</reference>
<evidence type="ECO:0000313" key="1">
    <source>
        <dbReference type="EMBL" id="KMM33568.1"/>
    </source>
</evidence>
<protein>
    <submittedName>
        <fullName evidence="1">Uncharacterized protein</fullName>
    </submittedName>
</protein>
<proteinExistence type="predicted"/>
<accession>A0A0J6CK87</accession>
<dbReference type="EMBL" id="LFJV01000033">
    <property type="protein sequence ID" value="KMM33568.1"/>
    <property type="molecule type" value="Genomic_DNA"/>
</dbReference>
<dbReference type="PATRIC" id="fig|328812.4.peg.2931"/>
<gene>
    <name evidence="1" type="ORF">ACM15_11125</name>
</gene>
<name>A0A0J6CK87_9BACT</name>
<comment type="caution">
    <text evidence="1">The sequence shown here is derived from an EMBL/GenBank/DDBJ whole genome shotgun (WGS) entry which is preliminary data.</text>
</comment>
<evidence type="ECO:0000313" key="2">
    <source>
        <dbReference type="Proteomes" id="UP000036166"/>
    </source>
</evidence>
<dbReference type="RefSeq" id="WP_048315486.1">
    <property type="nucleotide sequence ID" value="NZ_LFJV01000033.1"/>
</dbReference>
<sequence>MITIEKKDFIVSYLISDDYSVFTFTIDEDFRKEGITYDECDMVLRQLEKVGMLEIQARFSFPDGFALAINSSLHDFHSRGGFKAQELILLTKLEKLDAEIQLLRLQLEPDKLEQLNKVVSLFSSACSIIPYVKSALTSTE</sequence>
<organism evidence="1 2">
    <name type="scientific">Parabacteroides goldsteinii</name>
    <dbReference type="NCBI Taxonomy" id="328812"/>
    <lineage>
        <taxon>Bacteria</taxon>
        <taxon>Pseudomonadati</taxon>
        <taxon>Bacteroidota</taxon>
        <taxon>Bacteroidia</taxon>
        <taxon>Bacteroidales</taxon>
        <taxon>Tannerellaceae</taxon>
        <taxon>Parabacteroides</taxon>
    </lineage>
</organism>